<gene>
    <name evidence="1" type="ORF">PITCH_A230005</name>
    <name evidence="2" type="ORF">PITCH_A720011</name>
</gene>
<dbReference type="AlphaFoldDB" id="A0A445N1V5"/>
<evidence type="ECO:0000313" key="2">
    <source>
        <dbReference type="EMBL" id="SPD75671.1"/>
    </source>
</evidence>
<protein>
    <submittedName>
        <fullName evidence="2">Uncharacterized protein</fullName>
    </submittedName>
</protein>
<dbReference type="EMBL" id="OJIN01000217">
    <property type="protein sequence ID" value="SPD75671.1"/>
    <property type="molecule type" value="Genomic_DNA"/>
</dbReference>
<sequence>MTDQSMKTKVRLIEKLYALIREAGKAGAHDPMGTLAIIFEAKKKMKFFKIKNNLK</sequence>
<name>A0A445N1V5_9BACT</name>
<dbReference type="EMBL" id="OJIN01000146">
    <property type="protein sequence ID" value="SPD74319.1"/>
    <property type="molecule type" value="Genomic_DNA"/>
</dbReference>
<proteinExistence type="predicted"/>
<organism evidence="2">
    <name type="scientific">uncultured Desulfobacterium sp</name>
    <dbReference type="NCBI Taxonomy" id="201089"/>
    <lineage>
        <taxon>Bacteria</taxon>
        <taxon>Pseudomonadati</taxon>
        <taxon>Thermodesulfobacteriota</taxon>
        <taxon>Desulfobacteria</taxon>
        <taxon>Desulfobacterales</taxon>
        <taxon>Desulfobacteriaceae</taxon>
        <taxon>Desulfobacterium</taxon>
        <taxon>environmental samples</taxon>
    </lineage>
</organism>
<accession>A0A445N1V5</accession>
<reference evidence="2" key="1">
    <citation type="submission" date="2018-01" db="EMBL/GenBank/DDBJ databases">
        <authorList>
            <person name="Regsiter A."/>
            <person name="William W."/>
        </authorList>
    </citation>
    <scope>NUCLEOTIDE SEQUENCE</scope>
    <source>
        <strain evidence="2">TRIP AH-1</strain>
    </source>
</reference>
<evidence type="ECO:0000313" key="1">
    <source>
        <dbReference type="EMBL" id="SPD74319.1"/>
    </source>
</evidence>